<dbReference type="InterPro" id="IPR038763">
    <property type="entry name" value="DHH_sf"/>
</dbReference>
<protein>
    <submittedName>
        <fullName evidence="2">Bifunctional oligoribonuclease and PAP phosphatase NrnA</fullName>
        <ecNumber evidence="2">3.1.-.-</ecNumber>
    </submittedName>
</protein>
<accession>A0A645H5G8</accession>
<evidence type="ECO:0000259" key="1">
    <source>
        <dbReference type="Pfam" id="PF02272"/>
    </source>
</evidence>
<dbReference type="EC" id="3.1.-.-" evidence="2"/>
<dbReference type="EMBL" id="VSSQ01087170">
    <property type="protein sequence ID" value="MPN34245.1"/>
    <property type="molecule type" value="Genomic_DNA"/>
</dbReference>
<dbReference type="GO" id="GO:0003676">
    <property type="term" value="F:nucleic acid binding"/>
    <property type="evidence" value="ECO:0007669"/>
    <property type="project" value="InterPro"/>
</dbReference>
<proteinExistence type="predicted"/>
<dbReference type="SUPFAM" id="SSF64182">
    <property type="entry name" value="DHH phosphoesterases"/>
    <property type="match status" value="1"/>
</dbReference>
<sequence>MPKYSSTCQVVYDLLQNQKIKIDKNMAANLFIGIYTDTGAFKYFNPTYKLFDITSKLAKIYPNFSKLIFGIENNDQPDRIKLISHLLSSVKNYCSDHIAIASISSQEIQENHIDINTLNGYSDVTNMLKSVVGWDIAMTIIEFQPGTIRINFRTRDSEKYDLSKIATTTGSGGGHKAAAGATISNKSIPEATEFILGIIKKLYPKIDK</sequence>
<dbReference type="GO" id="GO:0016787">
    <property type="term" value="F:hydrolase activity"/>
    <property type="evidence" value="ECO:0007669"/>
    <property type="project" value="UniProtKB-KW"/>
</dbReference>
<evidence type="ECO:0000313" key="2">
    <source>
        <dbReference type="EMBL" id="MPN34245.1"/>
    </source>
</evidence>
<dbReference type="Pfam" id="PF02272">
    <property type="entry name" value="DHHA1"/>
    <property type="match status" value="1"/>
</dbReference>
<organism evidence="2">
    <name type="scientific">bioreactor metagenome</name>
    <dbReference type="NCBI Taxonomy" id="1076179"/>
    <lineage>
        <taxon>unclassified sequences</taxon>
        <taxon>metagenomes</taxon>
        <taxon>ecological metagenomes</taxon>
    </lineage>
</organism>
<reference evidence="2" key="1">
    <citation type="submission" date="2019-08" db="EMBL/GenBank/DDBJ databases">
        <authorList>
            <person name="Kucharzyk K."/>
            <person name="Murdoch R.W."/>
            <person name="Higgins S."/>
            <person name="Loffler F."/>
        </authorList>
    </citation>
    <scope>NUCLEOTIDE SEQUENCE</scope>
</reference>
<dbReference type="InterPro" id="IPR051319">
    <property type="entry name" value="Oligoribo/pAp-PDE_c-di-AMP_PDE"/>
</dbReference>
<dbReference type="Gene3D" id="3.10.310.30">
    <property type="match status" value="1"/>
</dbReference>
<dbReference type="AlphaFoldDB" id="A0A645H5G8"/>
<name>A0A645H5G8_9ZZZZ</name>
<keyword evidence="2" id="KW-0378">Hydrolase</keyword>
<comment type="caution">
    <text evidence="2">The sequence shown here is derived from an EMBL/GenBank/DDBJ whole genome shotgun (WGS) entry which is preliminary data.</text>
</comment>
<dbReference type="PANTHER" id="PTHR47618:SF1">
    <property type="entry name" value="BIFUNCTIONAL OLIGORIBONUCLEASE AND PAP PHOSPHATASE NRNA"/>
    <property type="match status" value="1"/>
</dbReference>
<dbReference type="PANTHER" id="PTHR47618">
    <property type="entry name" value="BIFUNCTIONAL OLIGORIBONUCLEASE AND PAP PHOSPHATASE NRNA"/>
    <property type="match status" value="1"/>
</dbReference>
<gene>
    <name evidence="2" type="primary">nrnA_43</name>
    <name evidence="2" type="ORF">SDC9_181738</name>
</gene>
<dbReference type="InterPro" id="IPR003156">
    <property type="entry name" value="DHHA1_dom"/>
</dbReference>
<feature type="domain" description="DHHA1" evidence="1">
    <location>
        <begin position="124"/>
        <end position="200"/>
    </location>
</feature>
<dbReference type="Gene3D" id="3.90.1640.10">
    <property type="entry name" value="inorganic pyrophosphatase (n-terminal core)"/>
    <property type="match status" value="1"/>
</dbReference>